<protein>
    <recommendedName>
        <fullName evidence="7">Galactokinase</fullName>
        <ecNumber evidence="7">2.7.1.6</ecNumber>
    </recommendedName>
</protein>
<keyword evidence="4" id="KW-0418">Kinase</keyword>
<gene>
    <name evidence="11" type="primary">galK</name>
    <name evidence="11" type="ORF">BRM3_00845</name>
</gene>
<evidence type="ECO:0000256" key="3">
    <source>
        <dbReference type="ARBA" id="ARBA00022741"/>
    </source>
</evidence>
<dbReference type="InterPro" id="IPR019741">
    <property type="entry name" value="Galactokinase_CS"/>
</dbReference>
<evidence type="ECO:0000259" key="8">
    <source>
        <dbReference type="Pfam" id="PF00288"/>
    </source>
</evidence>
<evidence type="ECO:0000259" key="10">
    <source>
        <dbReference type="Pfam" id="PF10509"/>
    </source>
</evidence>
<dbReference type="PANTHER" id="PTHR10457:SF7">
    <property type="entry name" value="GALACTOKINASE-RELATED"/>
    <property type="match status" value="1"/>
</dbReference>
<feature type="domain" description="Galactokinase N-terminal" evidence="10">
    <location>
        <begin position="30"/>
        <end position="79"/>
    </location>
</feature>
<feature type="domain" description="GHMP kinase N-terminal" evidence="8">
    <location>
        <begin position="114"/>
        <end position="202"/>
    </location>
</feature>
<keyword evidence="5" id="KW-0067">ATP-binding</keyword>
<keyword evidence="12" id="KW-1185">Reference proteome</keyword>
<keyword evidence="6" id="KW-0299">Galactose metabolism</keyword>
<keyword evidence="6" id="KW-0119">Carbohydrate metabolism</keyword>
<dbReference type="Proteomes" id="UP001164305">
    <property type="component" value="Chromosome"/>
</dbReference>
<dbReference type="Gene3D" id="3.30.230.10">
    <property type="match status" value="1"/>
</dbReference>
<name>A0ABY6G1E0_9MICO</name>
<evidence type="ECO:0000256" key="5">
    <source>
        <dbReference type="ARBA" id="ARBA00022840"/>
    </source>
</evidence>
<dbReference type="InterPro" id="IPR013750">
    <property type="entry name" value="GHMP_kinase_C_dom"/>
</dbReference>
<dbReference type="PIRSF" id="PIRSF000530">
    <property type="entry name" value="Galactokinase"/>
    <property type="match status" value="1"/>
</dbReference>
<evidence type="ECO:0000256" key="6">
    <source>
        <dbReference type="ARBA" id="ARBA00023144"/>
    </source>
</evidence>
<dbReference type="InterPro" id="IPR020568">
    <property type="entry name" value="Ribosomal_Su5_D2-typ_SF"/>
</dbReference>
<dbReference type="SUPFAM" id="SSF55060">
    <property type="entry name" value="GHMP Kinase, C-terminal domain"/>
    <property type="match status" value="1"/>
</dbReference>
<dbReference type="Pfam" id="PF08544">
    <property type="entry name" value="GHMP_kinases_C"/>
    <property type="match status" value="1"/>
</dbReference>
<accession>A0ABY6G1E0</accession>
<proteinExistence type="inferred from homology"/>
<dbReference type="RefSeq" id="WP_263594226.1">
    <property type="nucleotide sequence ID" value="NZ_CP107020.1"/>
</dbReference>
<dbReference type="PRINTS" id="PR00473">
    <property type="entry name" value="GALCTOKINASE"/>
</dbReference>
<keyword evidence="2 11" id="KW-0808">Transferase</keyword>
<reference evidence="11" key="1">
    <citation type="submission" date="2022-10" db="EMBL/GenBank/DDBJ databases">
        <title>Whole-Genome Sequencing of Brachybacterium huguangmaarense BRM-3, Isolated from Betula schmidtii.</title>
        <authorList>
            <person name="Haam D."/>
        </authorList>
    </citation>
    <scope>NUCLEOTIDE SEQUENCE</scope>
    <source>
        <strain evidence="11">BRM-3</strain>
    </source>
</reference>
<dbReference type="Pfam" id="PF00288">
    <property type="entry name" value="GHMP_kinases_N"/>
    <property type="match status" value="1"/>
</dbReference>
<evidence type="ECO:0000313" key="12">
    <source>
        <dbReference type="Proteomes" id="UP001164305"/>
    </source>
</evidence>
<dbReference type="Pfam" id="PF10509">
    <property type="entry name" value="GalKase_gal_bdg"/>
    <property type="match status" value="1"/>
</dbReference>
<dbReference type="InterPro" id="IPR006203">
    <property type="entry name" value="GHMP_knse_ATP-bd_CS"/>
</dbReference>
<evidence type="ECO:0000259" key="9">
    <source>
        <dbReference type="Pfam" id="PF08544"/>
    </source>
</evidence>
<evidence type="ECO:0000313" key="11">
    <source>
        <dbReference type="EMBL" id="UYG17016.1"/>
    </source>
</evidence>
<dbReference type="InterPro" id="IPR006204">
    <property type="entry name" value="GHMP_kinase_N_dom"/>
</dbReference>
<evidence type="ECO:0000256" key="7">
    <source>
        <dbReference type="NCBIfam" id="TIGR00131"/>
    </source>
</evidence>
<dbReference type="InterPro" id="IPR014721">
    <property type="entry name" value="Ribsml_uS5_D2-typ_fold_subgr"/>
</dbReference>
<dbReference type="InterPro" id="IPR036554">
    <property type="entry name" value="GHMP_kinase_C_sf"/>
</dbReference>
<dbReference type="PROSITE" id="PS00627">
    <property type="entry name" value="GHMP_KINASES_ATP"/>
    <property type="match status" value="1"/>
</dbReference>
<dbReference type="Gene3D" id="3.30.70.890">
    <property type="entry name" value="GHMP kinase, C-terminal domain"/>
    <property type="match status" value="1"/>
</dbReference>
<feature type="domain" description="GHMP kinase C-terminal" evidence="9">
    <location>
        <begin position="314"/>
        <end position="388"/>
    </location>
</feature>
<dbReference type="GO" id="GO:0004335">
    <property type="term" value="F:galactokinase activity"/>
    <property type="evidence" value="ECO:0007669"/>
    <property type="project" value="UniProtKB-EC"/>
</dbReference>
<evidence type="ECO:0000256" key="4">
    <source>
        <dbReference type="ARBA" id="ARBA00022777"/>
    </source>
</evidence>
<dbReference type="PROSITE" id="PS00106">
    <property type="entry name" value="GALACTOKINASE"/>
    <property type="match status" value="1"/>
</dbReference>
<dbReference type="EMBL" id="CP107020">
    <property type="protein sequence ID" value="UYG17016.1"/>
    <property type="molecule type" value="Genomic_DNA"/>
</dbReference>
<evidence type="ECO:0000256" key="1">
    <source>
        <dbReference type="ARBA" id="ARBA00006566"/>
    </source>
</evidence>
<dbReference type="PANTHER" id="PTHR10457">
    <property type="entry name" value="MEVALONATE KINASE/GALACTOKINASE"/>
    <property type="match status" value="1"/>
</dbReference>
<dbReference type="InterPro" id="IPR019539">
    <property type="entry name" value="GalKase_N"/>
</dbReference>
<dbReference type="PRINTS" id="PR00959">
    <property type="entry name" value="MEVGALKINASE"/>
</dbReference>
<comment type="similarity">
    <text evidence="1">Belongs to the GHMP kinase family. GalK subfamily.</text>
</comment>
<evidence type="ECO:0000256" key="2">
    <source>
        <dbReference type="ARBA" id="ARBA00022679"/>
    </source>
</evidence>
<dbReference type="NCBIfam" id="TIGR00131">
    <property type="entry name" value="gal_kin"/>
    <property type="match status" value="1"/>
</dbReference>
<dbReference type="InterPro" id="IPR006206">
    <property type="entry name" value="Mevalonate/galactokinase"/>
</dbReference>
<keyword evidence="3" id="KW-0547">Nucleotide-binding</keyword>
<dbReference type="SUPFAM" id="SSF54211">
    <property type="entry name" value="Ribosomal protein S5 domain 2-like"/>
    <property type="match status" value="1"/>
</dbReference>
<organism evidence="11 12">
    <name type="scientific">Brachybacterium huguangmaarense</name>
    <dbReference type="NCBI Taxonomy" id="1652028"/>
    <lineage>
        <taxon>Bacteria</taxon>
        <taxon>Bacillati</taxon>
        <taxon>Actinomycetota</taxon>
        <taxon>Actinomycetes</taxon>
        <taxon>Micrococcales</taxon>
        <taxon>Dermabacteraceae</taxon>
        <taxon>Brachybacterium</taxon>
    </lineage>
</organism>
<sequence length="411" mass="43147">MTDLHRAADAVTPALSEAPERTAAAASVREAFASAYGTEPEGVWSAPGRVNIIGEHVDYQDGLCLPMAISHRCFVAAARNETGTLRLRSVQSDESIEAPVDGLAPGSVGSWGAYIAGVLWALGEQREGGVPSVGFDILIDGHVPLGSGLSSSASLECAAAEAFDALLALGTTRLERVRAAITAETEFAGASTGGLDQSASVLCTAGHALLLDCRDFSTQPVAWDLASQGLALLICDTRAEHSHVDGEYTARRRDSERAAELIGVGTLREVDSDRLDEALARIDDEVVRRRARHVVTEIQRVRDFAALLEGSTVREHVDELGALLNASHDSLRDDYEVTVPALDIAVDAAREAGAHGARMTGGGFGGSIIALVEADRTEAVAAAIAQAFDREQLTAPELFVALSSDGSGRDL</sequence>
<dbReference type="EC" id="2.7.1.6" evidence="7"/>
<dbReference type="InterPro" id="IPR000705">
    <property type="entry name" value="Galactokinase"/>
</dbReference>